<dbReference type="SUPFAM" id="SSF53335">
    <property type="entry name" value="S-adenosyl-L-methionine-dependent methyltransferases"/>
    <property type="match status" value="1"/>
</dbReference>
<feature type="compositionally biased region" description="Low complexity" evidence="1">
    <location>
        <begin position="173"/>
        <end position="190"/>
    </location>
</feature>
<dbReference type="AlphaFoldDB" id="A0A5A8EJS9"/>
<accession>A0A5A8EJS9</accession>
<feature type="region of interest" description="Disordered" evidence="1">
    <location>
        <begin position="152"/>
        <end position="191"/>
    </location>
</feature>
<evidence type="ECO:0008006" key="4">
    <source>
        <dbReference type="Google" id="ProtNLM"/>
    </source>
</evidence>
<comment type="caution">
    <text evidence="2">The sequence shown here is derived from an EMBL/GenBank/DDBJ whole genome shotgun (WGS) entry which is preliminary data.</text>
</comment>
<sequence length="504" mass="52477">MRENREAGYLHAGRVRGSVLERLAGVVNLRPHDLVVDVGSGDGFVVSGLAAMFGCRCFGAELVRSRHNSAALVTAALGRALPTLDGFLSRCVMAHEPSRAPLALDEWAQAIAVTALPDGFLEAGAREALAGKTRAAAANLAGTSAAPAARAAASSGCPVRKPDSAGTTDPRAKAGASSRGAGAEAAALSGPNTGEVTLSAASLARRAAAVLAERYSLDRFGDVTSGAQPLSAQAALSPFRWPLGVPDPEAGVFERHWETHPAGIPTRVELRHGNALTEDVLPKQVLAAARVVFINNFQNKWQVGAGAATLSAGRNIETMEDRVLKRLTRCMSEGSILVTCSPLRLTSTSRTGAMVQKIEGRESMSHAVLYFHVHGGVPESGWGSLDRWLEPAASEPHVAAFSEPASAPARDGPEDASHAKLQRRGGDCGSVPGAADSAGGDSSLCDMPCPQGENAIVSSVWRASKLAEDAIDPGGGVAHKVQWALSQMLALPVSDQQFVQPWLR</sequence>
<dbReference type="EMBL" id="VLTO01000002">
    <property type="protein sequence ID" value="KAA0177869.1"/>
    <property type="molecule type" value="Genomic_DNA"/>
</dbReference>
<evidence type="ECO:0000313" key="2">
    <source>
        <dbReference type="EMBL" id="KAA0177869.1"/>
    </source>
</evidence>
<organism evidence="2 3">
    <name type="scientific">Cafeteria roenbergensis</name>
    <name type="common">Marine flagellate</name>
    <dbReference type="NCBI Taxonomy" id="33653"/>
    <lineage>
        <taxon>Eukaryota</taxon>
        <taxon>Sar</taxon>
        <taxon>Stramenopiles</taxon>
        <taxon>Bigyra</taxon>
        <taxon>Opalozoa</taxon>
        <taxon>Bicosoecida</taxon>
        <taxon>Cafeteriaceae</taxon>
        <taxon>Cafeteria</taxon>
    </lineage>
</organism>
<dbReference type="Gene3D" id="3.40.50.150">
    <property type="entry name" value="Vaccinia Virus protein VP39"/>
    <property type="match status" value="1"/>
</dbReference>
<gene>
    <name evidence="2" type="ORF">FNF27_00417</name>
</gene>
<protein>
    <recommendedName>
        <fullName evidence="4">DOT1 domain-containing protein</fullName>
    </recommendedName>
</protein>
<proteinExistence type="predicted"/>
<evidence type="ECO:0000313" key="3">
    <source>
        <dbReference type="Proteomes" id="UP000322899"/>
    </source>
</evidence>
<reference evidence="2 3" key="1">
    <citation type="submission" date="2019-07" db="EMBL/GenBank/DDBJ databases">
        <title>Genomes of Cafeteria roenbergensis.</title>
        <authorList>
            <person name="Fischer M.G."/>
            <person name="Hackl T."/>
            <person name="Roman M."/>
        </authorList>
    </citation>
    <scope>NUCLEOTIDE SEQUENCE [LARGE SCALE GENOMIC DNA]</scope>
    <source>
        <strain evidence="2 3">E4-10P</strain>
    </source>
</reference>
<evidence type="ECO:0000256" key="1">
    <source>
        <dbReference type="SAM" id="MobiDB-lite"/>
    </source>
</evidence>
<dbReference type="InterPro" id="IPR029063">
    <property type="entry name" value="SAM-dependent_MTases_sf"/>
</dbReference>
<dbReference type="Proteomes" id="UP000322899">
    <property type="component" value="Unassembled WGS sequence"/>
</dbReference>
<feature type="region of interest" description="Disordered" evidence="1">
    <location>
        <begin position="402"/>
        <end position="441"/>
    </location>
</feature>
<name>A0A5A8EJS9_CAFRO</name>